<dbReference type="AlphaFoldDB" id="A0A955I299"/>
<evidence type="ECO:0000313" key="1">
    <source>
        <dbReference type="EMBL" id="MCA9376536.1"/>
    </source>
</evidence>
<gene>
    <name evidence="1" type="ORF">KC685_01280</name>
</gene>
<accession>A0A955I299</accession>
<dbReference type="GO" id="GO:0003677">
    <property type="term" value="F:DNA binding"/>
    <property type="evidence" value="ECO:0007669"/>
    <property type="project" value="InterPro"/>
</dbReference>
<dbReference type="EMBL" id="JAGQLN010000004">
    <property type="protein sequence ID" value="MCA9376536.1"/>
    <property type="molecule type" value="Genomic_DNA"/>
</dbReference>
<evidence type="ECO:0000313" key="2">
    <source>
        <dbReference type="Proteomes" id="UP000741282"/>
    </source>
</evidence>
<name>A0A955I299_9BACT</name>
<dbReference type="GO" id="GO:0006355">
    <property type="term" value="P:regulation of DNA-templated transcription"/>
    <property type="evidence" value="ECO:0007669"/>
    <property type="project" value="InterPro"/>
</dbReference>
<reference evidence="1" key="2">
    <citation type="journal article" date="2021" name="Microbiome">
        <title>Successional dynamics and alternative stable states in a saline activated sludge microbial community over 9 years.</title>
        <authorList>
            <person name="Wang Y."/>
            <person name="Ye J."/>
            <person name="Ju F."/>
            <person name="Liu L."/>
            <person name="Boyd J.A."/>
            <person name="Deng Y."/>
            <person name="Parks D.H."/>
            <person name="Jiang X."/>
            <person name="Yin X."/>
            <person name="Woodcroft B.J."/>
            <person name="Tyson G.W."/>
            <person name="Hugenholtz P."/>
            <person name="Polz M.F."/>
            <person name="Zhang T."/>
        </authorList>
    </citation>
    <scope>NUCLEOTIDE SEQUENCE</scope>
    <source>
        <strain evidence="1">HKST-UBA17</strain>
    </source>
</reference>
<proteinExistence type="predicted"/>
<dbReference type="Gene3D" id="1.10.10.10">
    <property type="entry name" value="Winged helix-like DNA-binding domain superfamily/Winged helix DNA-binding domain"/>
    <property type="match status" value="1"/>
</dbReference>
<protein>
    <submittedName>
        <fullName evidence="1">Helix-turn-helix domain-containing protein</fullName>
    </submittedName>
</protein>
<dbReference type="InterPro" id="IPR016032">
    <property type="entry name" value="Sig_transdc_resp-reg_C-effctor"/>
</dbReference>
<comment type="caution">
    <text evidence="1">The sequence shown here is derived from an EMBL/GenBank/DDBJ whole genome shotgun (WGS) entry which is preliminary data.</text>
</comment>
<sequence length="342" mass="39751">MTIQFQIADATDNSGEIDSLYLSYSWLISGNYLKRGFIPVTKRFPEIPNIVLFPEKHIKFTKTDISELKRYARDGYIIPRKSNIYRYFEKSFDFSFNLSKKTQTNSLITTYITNFSETFTLFIESLFPELKEAHIKIKIYTRSYGTAGSWEKLKQSNNGYEGYVYLRSDSSVEKLPELLFGVFFTDKLDSRYTWAQREAMIEAYVTCYNAFLGKPKDYTSNATKQDTFSLEAIVNSREFLQLYKADIPANIYLSSLGVILTSSGDEIALHNRTDMEILSTMLLNFQNIITYDEIAYIMWKGNSEKFSLAAMNKRMQRLRNILKEYANCNIVSVRKTGYYLVV</sequence>
<organism evidence="1 2">
    <name type="scientific">Candidatus Dojkabacteria bacterium</name>
    <dbReference type="NCBI Taxonomy" id="2099670"/>
    <lineage>
        <taxon>Bacteria</taxon>
        <taxon>Candidatus Dojkabacteria</taxon>
    </lineage>
</organism>
<dbReference type="InterPro" id="IPR036388">
    <property type="entry name" value="WH-like_DNA-bd_sf"/>
</dbReference>
<reference evidence="1" key="1">
    <citation type="submission" date="2020-04" db="EMBL/GenBank/DDBJ databases">
        <authorList>
            <person name="Zhang T."/>
        </authorList>
    </citation>
    <scope>NUCLEOTIDE SEQUENCE</scope>
    <source>
        <strain evidence="1">HKST-UBA17</strain>
    </source>
</reference>
<dbReference type="Proteomes" id="UP000741282">
    <property type="component" value="Unassembled WGS sequence"/>
</dbReference>
<dbReference type="SUPFAM" id="SSF46894">
    <property type="entry name" value="C-terminal effector domain of the bipartite response regulators"/>
    <property type="match status" value="1"/>
</dbReference>